<dbReference type="SUPFAM" id="SSF54928">
    <property type="entry name" value="RNA-binding domain, RBD"/>
    <property type="match status" value="1"/>
</dbReference>
<dbReference type="SMART" id="SM00360">
    <property type="entry name" value="RRM"/>
    <property type="match status" value="1"/>
</dbReference>
<evidence type="ECO:0000256" key="1">
    <source>
        <dbReference type="PROSITE-ProRule" id="PRU00176"/>
    </source>
</evidence>
<dbReference type="AlphaFoldDB" id="A0A7S1J7V9"/>
<organism evidence="3">
    <name type="scientific">Eutreptiella gymnastica</name>
    <dbReference type="NCBI Taxonomy" id="73025"/>
    <lineage>
        <taxon>Eukaryota</taxon>
        <taxon>Discoba</taxon>
        <taxon>Euglenozoa</taxon>
        <taxon>Euglenida</taxon>
        <taxon>Spirocuta</taxon>
        <taxon>Euglenophyceae</taxon>
        <taxon>Eutreptiales</taxon>
        <taxon>Eutreptiaceae</taxon>
        <taxon>Eutreptiella</taxon>
    </lineage>
</organism>
<dbReference type="EMBL" id="HBGA01124753">
    <property type="protein sequence ID" value="CAD9034895.1"/>
    <property type="molecule type" value="Transcribed_RNA"/>
</dbReference>
<name>A0A7S1J7V9_9EUGL</name>
<sequence length="190" mass="21003">MPHPGLHYAPMMPPDSFMSQAAAQFPRPPQPKGMYPPQMHDPMAAYMNNTMPRGYGYAADQFQAPRMGGNNANYVSSGPKTRRVNDLATDMIWKAPNIHTRVDNNKPPKSRCFFSLESHIPASNLAEVFRNHGEVESVYYIKTRRLCGYVKFANAEAATNAVETLNGTTIRNGVAISMSIAEPQKVGVNS</sequence>
<dbReference type="InterPro" id="IPR035979">
    <property type="entry name" value="RBD_domain_sf"/>
</dbReference>
<reference evidence="3" key="1">
    <citation type="submission" date="2021-01" db="EMBL/GenBank/DDBJ databases">
        <authorList>
            <person name="Corre E."/>
            <person name="Pelletier E."/>
            <person name="Niang G."/>
            <person name="Scheremetjew M."/>
            <person name="Finn R."/>
            <person name="Kale V."/>
            <person name="Holt S."/>
            <person name="Cochrane G."/>
            <person name="Meng A."/>
            <person name="Brown T."/>
            <person name="Cohen L."/>
        </authorList>
    </citation>
    <scope>NUCLEOTIDE SEQUENCE</scope>
    <source>
        <strain evidence="3">NIES-381</strain>
    </source>
</reference>
<feature type="domain" description="RRM" evidence="2">
    <location>
        <begin position="115"/>
        <end position="183"/>
    </location>
</feature>
<dbReference type="CDD" id="cd00590">
    <property type="entry name" value="RRM_SF"/>
    <property type="match status" value="1"/>
</dbReference>
<protein>
    <recommendedName>
        <fullName evidence="2">RRM domain-containing protein</fullName>
    </recommendedName>
</protein>
<evidence type="ECO:0000313" key="3">
    <source>
        <dbReference type="EMBL" id="CAD9034895.1"/>
    </source>
</evidence>
<dbReference type="Pfam" id="PF00076">
    <property type="entry name" value="RRM_1"/>
    <property type="match status" value="1"/>
</dbReference>
<gene>
    <name evidence="3" type="ORF">EGYM00392_LOCUS46048</name>
</gene>
<dbReference type="InterPro" id="IPR000504">
    <property type="entry name" value="RRM_dom"/>
</dbReference>
<proteinExistence type="predicted"/>
<accession>A0A7S1J7V9</accession>
<dbReference type="Gene3D" id="3.30.70.330">
    <property type="match status" value="1"/>
</dbReference>
<dbReference type="GO" id="GO:0003723">
    <property type="term" value="F:RNA binding"/>
    <property type="evidence" value="ECO:0007669"/>
    <property type="project" value="UniProtKB-UniRule"/>
</dbReference>
<dbReference type="InterPro" id="IPR012677">
    <property type="entry name" value="Nucleotide-bd_a/b_plait_sf"/>
</dbReference>
<keyword evidence="1" id="KW-0694">RNA-binding</keyword>
<evidence type="ECO:0000259" key="2">
    <source>
        <dbReference type="PROSITE" id="PS50102"/>
    </source>
</evidence>
<dbReference type="PROSITE" id="PS50102">
    <property type="entry name" value="RRM"/>
    <property type="match status" value="1"/>
</dbReference>